<evidence type="ECO:0000256" key="6">
    <source>
        <dbReference type="ARBA" id="ARBA00023315"/>
    </source>
</evidence>
<evidence type="ECO:0000256" key="7">
    <source>
        <dbReference type="SAM" id="Phobius"/>
    </source>
</evidence>
<evidence type="ECO:0000313" key="8">
    <source>
        <dbReference type="EMBL" id="ACZ41915.1"/>
    </source>
</evidence>
<dbReference type="GO" id="GO:0009247">
    <property type="term" value="P:glycolipid biosynthetic process"/>
    <property type="evidence" value="ECO:0007669"/>
    <property type="project" value="UniProtKB-ARBA"/>
</dbReference>
<accession>D1CG59</accession>
<evidence type="ECO:0000256" key="3">
    <source>
        <dbReference type="ARBA" id="ARBA00022519"/>
    </source>
</evidence>
<dbReference type="InterPro" id="IPR004960">
    <property type="entry name" value="LipA_acyltrans"/>
</dbReference>
<protein>
    <submittedName>
        <fullName evidence="8">Lipid A biosynthesis acyltransferase</fullName>
    </submittedName>
</protein>
<name>D1CG59_THET1</name>
<keyword evidence="9" id="KW-1185">Reference proteome</keyword>
<dbReference type="KEGG" id="ttr:Tter_0999"/>
<evidence type="ECO:0000256" key="2">
    <source>
        <dbReference type="ARBA" id="ARBA00022475"/>
    </source>
</evidence>
<keyword evidence="6 8" id="KW-0012">Acyltransferase</keyword>
<proteinExistence type="predicted"/>
<feature type="transmembrane region" description="Helical" evidence="7">
    <location>
        <begin position="112"/>
        <end position="140"/>
    </location>
</feature>
<dbReference type="GO" id="GO:0005886">
    <property type="term" value="C:plasma membrane"/>
    <property type="evidence" value="ECO:0007669"/>
    <property type="project" value="UniProtKB-SubCell"/>
</dbReference>
<comment type="subcellular location">
    <subcellularLocation>
        <location evidence="1">Cell inner membrane</location>
    </subcellularLocation>
</comment>
<keyword evidence="7" id="KW-0812">Transmembrane</keyword>
<organism evidence="8 9">
    <name type="scientific">Thermobaculum terrenum (strain ATCC BAA-798 / CCMEE 7001 / YNP1)</name>
    <dbReference type="NCBI Taxonomy" id="525904"/>
    <lineage>
        <taxon>Bacteria</taxon>
        <taxon>Bacillati</taxon>
        <taxon>Chloroflexota</taxon>
        <taxon>Chloroflexia</taxon>
        <taxon>Candidatus Thermobaculales</taxon>
        <taxon>Candidatus Thermobaculaceae</taxon>
        <taxon>Thermobaculum</taxon>
    </lineage>
</organism>
<evidence type="ECO:0000313" key="9">
    <source>
        <dbReference type="Proteomes" id="UP000000323"/>
    </source>
</evidence>
<evidence type="ECO:0000256" key="4">
    <source>
        <dbReference type="ARBA" id="ARBA00022679"/>
    </source>
</evidence>
<keyword evidence="3" id="KW-0997">Cell inner membrane</keyword>
<evidence type="ECO:0000256" key="1">
    <source>
        <dbReference type="ARBA" id="ARBA00004533"/>
    </source>
</evidence>
<dbReference type="AlphaFoldDB" id="D1CG59"/>
<dbReference type="PANTHER" id="PTHR30606">
    <property type="entry name" value="LIPID A BIOSYNTHESIS LAUROYL ACYLTRANSFERASE"/>
    <property type="match status" value="1"/>
</dbReference>
<reference evidence="9" key="1">
    <citation type="journal article" date="2010" name="Stand. Genomic Sci.">
        <title>Complete genome sequence of 'Thermobaculum terrenum' type strain (YNP1).</title>
        <authorList>
            <person name="Kiss H."/>
            <person name="Cleland D."/>
            <person name="Lapidus A."/>
            <person name="Lucas S."/>
            <person name="Glavina Del Rio T."/>
            <person name="Nolan M."/>
            <person name="Tice H."/>
            <person name="Han C."/>
            <person name="Goodwin L."/>
            <person name="Pitluck S."/>
            <person name="Liolios K."/>
            <person name="Ivanova N."/>
            <person name="Mavromatis K."/>
            <person name="Ovchinnikova G."/>
            <person name="Pati A."/>
            <person name="Chen A."/>
            <person name="Palaniappan K."/>
            <person name="Land M."/>
            <person name="Hauser L."/>
            <person name="Chang Y."/>
            <person name="Jeffries C."/>
            <person name="Lu M."/>
            <person name="Brettin T."/>
            <person name="Detter J."/>
            <person name="Goker M."/>
            <person name="Tindall B."/>
            <person name="Beck B."/>
            <person name="McDermott T."/>
            <person name="Woyke T."/>
            <person name="Bristow J."/>
            <person name="Eisen J."/>
            <person name="Markowitz V."/>
            <person name="Hugenholtz P."/>
            <person name="Kyrpides N."/>
            <person name="Klenk H."/>
            <person name="Cheng J."/>
        </authorList>
    </citation>
    <scope>NUCLEOTIDE SEQUENCE [LARGE SCALE GENOMIC DNA]</scope>
    <source>
        <strain evidence="9">ATCC BAA-798 / YNP1</strain>
    </source>
</reference>
<keyword evidence="2" id="KW-1003">Cell membrane</keyword>
<dbReference type="HOGENOM" id="CLU_049421_4_0_0"/>
<dbReference type="Proteomes" id="UP000000323">
    <property type="component" value="Chromosome 1"/>
</dbReference>
<dbReference type="eggNOG" id="COG1560">
    <property type="taxonomic scope" value="Bacteria"/>
</dbReference>
<keyword evidence="4 8" id="KW-0808">Transferase</keyword>
<dbReference type="CDD" id="cd07984">
    <property type="entry name" value="LPLAT_LABLAT-like"/>
    <property type="match status" value="1"/>
</dbReference>
<gene>
    <name evidence="8" type="ordered locus">Tter_0999</name>
</gene>
<dbReference type="EMBL" id="CP001825">
    <property type="protein sequence ID" value="ACZ41915.1"/>
    <property type="molecule type" value="Genomic_DNA"/>
</dbReference>
<dbReference type="GO" id="GO:0016746">
    <property type="term" value="F:acyltransferase activity"/>
    <property type="evidence" value="ECO:0007669"/>
    <property type="project" value="UniProtKB-KW"/>
</dbReference>
<dbReference type="RefSeq" id="WP_012874950.1">
    <property type="nucleotide sequence ID" value="NC_013525.1"/>
</dbReference>
<feature type="transmembrane region" description="Helical" evidence="7">
    <location>
        <begin position="20"/>
        <end position="36"/>
    </location>
</feature>
<dbReference type="OrthoDB" id="144195at2"/>
<keyword evidence="7" id="KW-1133">Transmembrane helix</keyword>
<dbReference type="STRING" id="525904.Tter_0999"/>
<dbReference type="Pfam" id="PF03279">
    <property type="entry name" value="Lip_A_acyltrans"/>
    <property type="match status" value="1"/>
</dbReference>
<dbReference type="PANTHER" id="PTHR30606:SF10">
    <property type="entry name" value="PHOSPHATIDYLINOSITOL MANNOSIDE ACYLTRANSFERASE"/>
    <property type="match status" value="1"/>
</dbReference>
<evidence type="ECO:0000256" key="5">
    <source>
        <dbReference type="ARBA" id="ARBA00023136"/>
    </source>
</evidence>
<keyword evidence="5 7" id="KW-0472">Membrane</keyword>
<sequence>MPTYYALKIALFIAPRVPHDVGYFICSLVGLIFWVFNRPARKAITNNITHVLGPTASRSIVNKYVRQVFVNIAKDYYDLVLLSTKRRGAMLDRLSVEGVENAERALSQGKGLIIAFVHMAGFNLAFELATVLGFPVWVVVEPLKPIKVGRLVTSLRSSPGVNIIEADSSVVRNILRVLRANGTVVLAIDRSVSNKGVEVTFCNYKTLLPAGAATLALRTGAALCPLLITRLHGNRVHLKLYEELEKPSTGDFEQDVRILTQRLADIFSQHIQRHPGQWVMARDVWSETAN</sequence>